<accession>A0A8H6Y0J1</accession>
<evidence type="ECO:0000313" key="1">
    <source>
        <dbReference type="EMBL" id="KAF7351798.1"/>
    </source>
</evidence>
<evidence type="ECO:0000313" key="2">
    <source>
        <dbReference type="Proteomes" id="UP000623467"/>
    </source>
</evidence>
<keyword evidence="2" id="KW-1185">Reference proteome</keyword>
<proteinExistence type="predicted"/>
<protein>
    <submittedName>
        <fullName evidence="1">Uncharacterized protein</fullName>
    </submittedName>
</protein>
<dbReference type="Proteomes" id="UP000623467">
    <property type="component" value="Unassembled WGS sequence"/>
</dbReference>
<reference evidence="1" key="1">
    <citation type="submission" date="2020-05" db="EMBL/GenBank/DDBJ databases">
        <title>Mycena genomes resolve the evolution of fungal bioluminescence.</title>
        <authorList>
            <person name="Tsai I.J."/>
        </authorList>
    </citation>
    <scope>NUCLEOTIDE SEQUENCE</scope>
    <source>
        <strain evidence="1">160909Yilan</strain>
    </source>
</reference>
<comment type="caution">
    <text evidence="1">The sequence shown here is derived from an EMBL/GenBank/DDBJ whole genome shotgun (WGS) entry which is preliminary data.</text>
</comment>
<name>A0A8H6Y0J1_9AGAR</name>
<gene>
    <name evidence="1" type="ORF">MSAN_01613300</name>
</gene>
<organism evidence="1 2">
    <name type="scientific">Mycena sanguinolenta</name>
    <dbReference type="NCBI Taxonomy" id="230812"/>
    <lineage>
        <taxon>Eukaryota</taxon>
        <taxon>Fungi</taxon>
        <taxon>Dikarya</taxon>
        <taxon>Basidiomycota</taxon>
        <taxon>Agaricomycotina</taxon>
        <taxon>Agaricomycetes</taxon>
        <taxon>Agaricomycetidae</taxon>
        <taxon>Agaricales</taxon>
        <taxon>Marasmiineae</taxon>
        <taxon>Mycenaceae</taxon>
        <taxon>Mycena</taxon>
    </lineage>
</organism>
<dbReference type="AlphaFoldDB" id="A0A8H6Y0J1"/>
<dbReference type="EMBL" id="JACAZH010000013">
    <property type="protein sequence ID" value="KAF7351798.1"/>
    <property type="molecule type" value="Genomic_DNA"/>
</dbReference>
<sequence length="75" mass="8190">MYYIRPPTANLHFGQTDNFEFFPGDWRGRGVEGAATLRAQSGNATNTGHITHTLQPCDIGPLVAVWMARVSESGV</sequence>